<keyword evidence="4" id="KW-1185">Reference proteome</keyword>
<evidence type="ECO:0000313" key="4">
    <source>
        <dbReference type="Proteomes" id="UP000256900"/>
    </source>
</evidence>
<accession>A0A3D9YXQ2</accession>
<feature type="domain" description="EF-hand" evidence="2">
    <location>
        <begin position="99"/>
        <end position="134"/>
    </location>
</feature>
<dbReference type="SMART" id="SM00054">
    <property type="entry name" value="EFh"/>
    <property type="match status" value="3"/>
</dbReference>
<evidence type="ECO:0000259" key="2">
    <source>
        <dbReference type="PROSITE" id="PS50222"/>
    </source>
</evidence>
<gene>
    <name evidence="3" type="ORF">DES32_1095</name>
</gene>
<protein>
    <submittedName>
        <fullName evidence="3">EF hand domain-containing protein</fullName>
    </submittedName>
</protein>
<feature type="chain" id="PRO_5017741324" evidence="1">
    <location>
        <begin position="33"/>
        <end position="137"/>
    </location>
</feature>
<dbReference type="SUPFAM" id="SSF47473">
    <property type="entry name" value="EF-hand"/>
    <property type="match status" value="1"/>
</dbReference>
<dbReference type="EMBL" id="QUMO01000002">
    <property type="protein sequence ID" value="REF87472.1"/>
    <property type="molecule type" value="Genomic_DNA"/>
</dbReference>
<feature type="signal peptide" evidence="1">
    <location>
        <begin position="1"/>
        <end position="32"/>
    </location>
</feature>
<dbReference type="Gene3D" id="1.10.238.10">
    <property type="entry name" value="EF-hand"/>
    <property type="match status" value="2"/>
</dbReference>
<dbReference type="InterPro" id="IPR011992">
    <property type="entry name" value="EF-hand-dom_pair"/>
</dbReference>
<evidence type="ECO:0000256" key="1">
    <source>
        <dbReference type="SAM" id="SignalP"/>
    </source>
</evidence>
<dbReference type="GO" id="GO:0005509">
    <property type="term" value="F:calcium ion binding"/>
    <property type="evidence" value="ECO:0007669"/>
    <property type="project" value="InterPro"/>
</dbReference>
<dbReference type="AlphaFoldDB" id="A0A3D9YXQ2"/>
<dbReference type="Pfam" id="PF13202">
    <property type="entry name" value="EF-hand_5"/>
    <property type="match status" value="3"/>
</dbReference>
<sequence length="137" mass="14594">MPKFPRSVAILFGAFGLCTAPLVMLPISSASAAALTAADTDKDGTIDLNEAKAAASVEFDKLDKDKDGTIDLKEAAHHVSKANFSAANSDNDKTLTKDEYLALVTKLFRAADKENDGTIDSKELHSKAGIELDRAIR</sequence>
<dbReference type="Proteomes" id="UP000256900">
    <property type="component" value="Unassembled WGS sequence"/>
</dbReference>
<comment type="caution">
    <text evidence="3">The sequence shown here is derived from an EMBL/GenBank/DDBJ whole genome shotgun (WGS) entry which is preliminary data.</text>
</comment>
<name>A0A3D9YXQ2_9HYPH</name>
<evidence type="ECO:0000313" key="3">
    <source>
        <dbReference type="EMBL" id="REF87472.1"/>
    </source>
</evidence>
<reference evidence="3 4" key="1">
    <citation type="submission" date="2018-08" db="EMBL/GenBank/DDBJ databases">
        <title>Genomic Encyclopedia of Type Strains, Phase IV (KMG-IV): sequencing the most valuable type-strain genomes for metagenomic binning, comparative biology and taxonomic classification.</title>
        <authorList>
            <person name="Goeker M."/>
        </authorList>
    </citation>
    <scope>NUCLEOTIDE SEQUENCE [LARGE SCALE GENOMIC DNA]</scope>
    <source>
        <strain evidence="3 4">BW863</strain>
    </source>
</reference>
<proteinExistence type="predicted"/>
<keyword evidence="1" id="KW-0732">Signal</keyword>
<dbReference type="InterPro" id="IPR002048">
    <property type="entry name" value="EF_hand_dom"/>
</dbReference>
<dbReference type="RefSeq" id="WP_425373448.1">
    <property type="nucleotide sequence ID" value="NZ_CP025086.1"/>
</dbReference>
<organism evidence="3 4">
    <name type="scientific">Methylovirgula ligni</name>
    <dbReference type="NCBI Taxonomy" id="569860"/>
    <lineage>
        <taxon>Bacteria</taxon>
        <taxon>Pseudomonadati</taxon>
        <taxon>Pseudomonadota</taxon>
        <taxon>Alphaproteobacteria</taxon>
        <taxon>Hyphomicrobiales</taxon>
        <taxon>Beijerinckiaceae</taxon>
        <taxon>Methylovirgula</taxon>
    </lineage>
</organism>
<dbReference type="PROSITE" id="PS50222">
    <property type="entry name" value="EF_HAND_2"/>
    <property type="match status" value="2"/>
</dbReference>
<feature type="domain" description="EF-hand" evidence="2">
    <location>
        <begin position="50"/>
        <end position="85"/>
    </location>
</feature>